<comment type="caution">
    <text evidence="8">The sequence shown here is derived from an EMBL/GenBank/DDBJ whole genome shotgun (WGS) entry which is preliminary data.</text>
</comment>
<dbReference type="CDD" id="cd02570">
    <property type="entry name" value="PseudoU_synth_EcTruA"/>
    <property type="match status" value="1"/>
</dbReference>
<evidence type="ECO:0000256" key="2">
    <source>
        <dbReference type="ARBA" id="ARBA00022694"/>
    </source>
</evidence>
<evidence type="ECO:0000256" key="6">
    <source>
        <dbReference type="SAM" id="MobiDB-lite"/>
    </source>
</evidence>
<evidence type="ECO:0000313" key="9">
    <source>
        <dbReference type="Proteomes" id="UP001387100"/>
    </source>
</evidence>
<dbReference type="Pfam" id="PF01416">
    <property type="entry name" value="PseudoU_synth_1"/>
    <property type="match status" value="1"/>
</dbReference>
<accession>A0ABU8RH10</accession>
<protein>
    <recommendedName>
        <fullName evidence="4">tRNA pseudouridine synthase A</fullName>
        <ecNumber evidence="4">5.4.99.12</ecNumber>
    </recommendedName>
    <alternativeName>
        <fullName evidence="4">tRNA pseudouridine(38-40) synthase</fullName>
    </alternativeName>
    <alternativeName>
        <fullName evidence="4">tRNA pseudouridylate synthase I</fullName>
    </alternativeName>
    <alternativeName>
        <fullName evidence="4">tRNA-uridine isomerase I</fullName>
    </alternativeName>
</protein>
<dbReference type="Gene3D" id="3.30.70.660">
    <property type="entry name" value="Pseudouridine synthase I, catalytic domain, C-terminal subdomain"/>
    <property type="match status" value="1"/>
</dbReference>
<dbReference type="InterPro" id="IPR020094">
    <property type="entry name" value="TruA/RsuA/RluB/E/F_N"/>
</dbReference>
<evidence type="ECO:0000259" key="7">
    <source>
        <dbReference type="Pfam" id="PF01416"/>
    </source>
</evidence>
<dbReference type="InterPro" id="IPR020095">
    <property type="entry name" value="PsdUridine_synth_TruA_C"/>
</dbReference>
<keyword evidence="3 4" id="KW-0413">Isomerase</keyword>
<comment type="function">
    <text evidence="4">Formation of pseudouridine at positions 38, 39 and 40 in the anticodon stem and loop of transfer RNAs.</text>
</comment>
<dbReference type="EMBL" id="JBBIAA010000002">
    <property type="protein sequence ID" value="MEJ5944372.1"/>
    <property type="molecule type" value="Genomic_DNA"/>
</dbReference>
<comment type="catalytic activity">
    <reaction evidence="4 5">
        <text>uridine(38/39/40) in tRNA = pseudouridine(38/39/40) in tRNA</text>
        <dbReference type="Rhea" id="RHEA:22376"/>
        <dbReference type="Rhea" id="RHEA-COMP:10085"/>
        <dbReference type="Rhea" id="RHEA-COMP:10087"/>
        <dbReference type="ChEBI" id="CHEBI:65314"/>
        <dbReference type="ChEBI" id="CHEBI:65315"/>
        <dbReference type="EC" id="5.4.99.12"/>
    </reaction>
</comment>
<dbReference type="Gene3D" id="3.30.70.580">
    <property type="entry name" value="Pseudouridine synthase I, catalytic domain, N-terminal subdomain"/>
    <property type="match status" value="1"/>
</dbReference>
<dbReference type="PANTHER" id="PTHR11142:SF0">
    <property type="entry name" value="TRNA PSEUDOURIDINE SYNTHASE-LIKE 1"/>
    <property type="match status" value="1"/>
</dbReference>
<dbReference type="EC" id="5.4.99.12" evidence="4"/>
<evidence type="ECO:0000256" key="5">
    <source>
        <dbReference type="RuleBase" id="RU003792"/>
    </source>
</evidence>
<sequence length="348" mass="36670">MSVHDVEPADPTGDGGLLPSPEPGAVANAEARGGVVRVRLDLAYDGAGFSGWAAQPGRRTVEGELTAALSRVLRSAPPRLVVAGRTDAGVSARGQAAHLDLPADSWRSLPGRSGGRPDGPAPGEALVRRLAGVLPEDVVVRSARPAPPGFDARFGALSRRYAYRVADGASARDPLRRGEVLAVRRRLDAAAMDRAAGLLLGEHDWLPFCRPREGASTVRTLLRHGWTREEGGVLVADVEADAFCHHMVRSLVGACLAVGEGRRDEGWPARVLAAGVRDPAVAVVPARGLVLEEVRYPDDEALAAQARRARTRRGPVHAPGVTTAAGQPSPRVAPARRAVAVSRHEHDT</sequence>
<keyword evidence="2 4" id="KW-0819">tRNA processing</keyword>
<dbReference type="InterPro" id="IPR020097">
    <property type="entry name" value="PsdUridine_synth_TruA_a/b_dom"/>
</dbReference>
<evidence type="ECO:0000256" key="1">
    <source>
        <dbReference type="ARBA" id="ARBA00009375"/>
    </source>
</evidence>
<feature type="domain" description="Pseudouridine synthase I TruA alpha/beta" evidence="7">
    <location>
        <begin position="195"/>
        <end position="297"/>
    </location>
</feature>
<proteinExistence type="inferred from homology"/>
<dbReference type="SUPFAM" id="SSF55120">
    <property type="entry name" value="Pseudouridine synthase"/>
    <property type="match status" value="1"/>
</dbReference>
<evidence type="ECO:0000313" key="8">
    <source>
        <dbReference type="EMBL" id="MEJ5944372.1"/>
    </source>
</evidence>
<evidence type="ECO:0000256" key="3">
    <source>
        <dbReference type="ARBA" id="ARBA00023235"/>
    </source>
</evidence>
<comment type="subunit">
    <text evidence="4">Homodimer.</text>
</comment>
<reference evidence="8 9" key="1">
    <citation type="journal article" date="2017" name="Int. J. Syst. Evol. Microbiol.">
        <title>Pseudokineococcus basanitobsidens sp. nov., isolated from volcanic rock.</title>
        <authorList>
            <person name="Lee D.W."/>
            <person name="Park M.Y."/>
            <person name="Kim J.J."/>
            <person name="Kim B.S."/>
        </authorList>
    </citation>
    <scope>NUCLEOTIDE SEQUENCE [LARGE SCALE GENOMIC DNA]</scope>
    <source>
        <strain evidence="8 9">DSM 103726</strain>
    </source>
</reference>
<organism evidence="8 9">
    <name type="scientific">Pseudokineococcus basanitobsidens</name>
    <dbReference type="NCBI Taxonomy" id="1926649"/>
    <lineage>
        <taxon>Bacteria</taxon>
        <taxon>Bacillati</taxon>
        <taxon>Actinomycetota</taxon>
        <taxon>Actinomycetes</taxon>
        <taxon>Kineosporiales</taxon>
        <taxon>Kineosporiaceae</taxon>
        <taxon>Pseudokineococcus</taxon>
    </lineage>
</organism>
<feature type="binding site" evidence="4">
    <location>
        <position position="161"/>
    </location>
    <ligand>
        <name>substrate</name>
    </ligand>
</feature>
<feature type="active site" description="Nucleophile" evidence="4">
    <location>
        <position position="87"/>
    </location>
</feature>
<feature type="region of interest" description="Disordered" evidence="6">
    <location>
        <begin position="309"/>
        <end position="348"/>
    </location>
</feature>
<dbReference type="InterPro" id="IPR020103">
    <property type="entry name" value="PsdUridine_synth_cat_dom_sf"/>
</dbReference>
<feature type="compositionally biased region" description="Low complexity" evidence="6">
    <location>
        <begin position="328"/>
        <end position="341"/>
    </location>
</feature>
<comment type="caution">
    <text evidence="4">Lacks conserved residue(s) required for the propagation of feature annotation.</text>
</comment>
<gene>
    <name evidence="4" type="primary">truA</name>
    <name evidence="8" type="ORF">WDZ17_03585</name>
</gene>
<comment type="similarity">
    <text evidence="1 4 5">Belongs to the tRNA pseudouridine synthase TruA family.</text>
</comment>
<evidence type="ECO:0000256" key="4">
    <source>
        <dbReference type="HAMAP-Rule" id="MF_00171"/>
    </source>
</evidence>
<keyword evidence="9" id="KW-1185">Reference proteome</keyword>
<dbReference type="HAMAP" id="MF_00171">
    <property type="entry name" value="TruA"/>
    <property type="match status" value="1"/>
</dbReference>
<name>A0ABU8RH10_9ACTN</name>
<dbReference type="Proteomes" id="UP001387100">
    <property type="component" value="Unassembled WGS sequence"/>
</dbReference>
<dbReference type="InterPro" id="IPR001406">
    <property type="entry name" value="PsdUridine_synth_TruA"/>
</dbReference>
<feature type="region of interest" description="Disordered" evidence="6">
    <location>
        <begin position="1"/>
        <end position="24"/>
    </location>
</feature>
<dbReference type="PANTHER" id="PTHR11142">
    <property type="entry name" value="PSEUDOURIDYLATE SYNTHASE"/>
    <property type="match status" value="1"/>
</dbReference>